<keyword evidence="2" id="KW-0442">Lipid degradation</keyword>
<dbReference type="InterPro" id="IPR051406">
    <property type="entry name" value="PLD_domain"/>
</dbReference>
<evidence type="ECO:0000313" key="9">
    <source>
        <dbReference type="EMBL" id="CAL8112848.1"/>
    </source>
</evidence>
<feature type="domain" description="PLD phosphodiesterase" evidence="8">
    <location>
        <begin position="164"/>
        <end position="191"/>
    </location>
</feature>
<dbReference type="PROSITE" id="PS50035">
    <property type="entry name" value="PLD"/>
    <property type="match status" value="1"/>
</dbReference>
<proteinExistence type="inferred from homology"/>
<keyword evidence="7" id="KW-0472">Membrane</keyword>
<keyword evidence="7" id="KW-1133">Transmembrane helix</keyword>
<dbReference type="SMART" id="SM00155">
    <property type="entry name" value="PLDc"/>
    <property type="match status" value="1"/>
</dbReference>
<keyword evidence="3" id="KW-0443">Lipid metabolism</keyword>
<dbReference type="InterPro" id="IPR001736">
    <property type="entry name" value="PLipase_D/transphosphatidylase"/>
</dbReference>
<feature type="transmembrane region" description="Helical" evidence="7">
    <location>
        <begin position="6"/>
        <end position="28"/>
    </location>
</feature>
<evidence type="ECO:0000256" key="4">
    <source>
        <dbReference type="ARBA" id="ARBA00038012"/>
    </source>
</evidence>
<dbReference type="Gene3D" id="3.30.870.10">
    <property type="entry name" value="Endonuclease Chain A"/>
    <property type="match status" value="1"/>
</dbReference>
<evidence type="ECO:0000256" key="5">
    <source>
        <dbReference type="ARBA" id="ARBA00040549"/>
    </source>
</evidence>
<keyword evidence="10" id="KW-1185">Reference proteome</keyword>
<evidence type="ECO:0000256" key="7">
    <source>
        <dbReference type="SAM" id="Phobius"/>
    </source>
</evidence>
<dbReference type="PANTHER" id="PTHR43856">
    <property type="entry name" value="CARDIOLIPIN HYDROLASE"/>
    <property type="match status" value="1"/>
</dbReference>
<dbReference type="EMBL" id="CAXLJM020000049">
    <property type="protein sequence ID" value="CAL8112848.1"/>
    <property type="molecule type" value="Genomic_DNA"/>
</dbReference>
<organism evidence="9 10">
    <name type="scientific">Orchesella dallaii</name>
    <dbReference type="NCBI Taxonomy" id="48710"/>
    <lineage>
        <taxon>Eukaryota</taxon>
        <taxon>Metazoa</taxon>
        <taxon>Ecdysozoa</taxon>
        <taxon>Arthropoda</taxon>
        <taxon>Hexapoda</taxon>
        <taxon>Collembola</taxon>
        <taxon>Entomobryomorpha</taxon>
        <taxon>Entomobryoidea</taxon>
        <taxon>Orchesellidae</taxon>
        <taxon>Orchesellinae</taxon>
        <taxon>Orchesella</taxon>
    </lineage>
</organism>
<dbReference type="SUPFAM" id="SSF56024">
    <property type="entry name" value="Phospholipase D/nuclease"/>
    <property type="match status" value="1"/>
</dbReference>
<keyword evidence="7" id="KW-0812">Transmembrane</keyword>
<evidence type="ECO:0000259" key="8">
    <source>
        <dbReference type="PROSITE" id="PS50035"/>
    </source>
</evidence>
<gene>
    <name evidence="9" type="ORF">ODALV1_LOCUS15807</name>
</gene>
<dbReference type="InterPro" id="IPR025202">
    <property type="entry name" value="PLD-like_dom"/>
</dbReference>
<comment type="caution">
    <text evidence="9">The sequence shown here is derived from an EMBL/GenBank/DDBJ whole genome shotgun (WGS) entry which is preliminary data.</text>
</comment>
<evidence type="ECO:0000256" key="1">
    <source>
        <dbReference type="ARBA" id="ARBA00022801"/>
    </source>
</evidence>
<keyword evidence="1" id="KW-0378">Hydrolase</keyword>
<dbReference type="PANTHER" id="PTHR43856:SF1">
    <property type="entry name" value="MITOCHONDRIAL CARDIOLIPIN HYDROLASE"/>
    <property type="match status" value="1"/>
</dbReference>
<dbReference type="Pfam" id="PF13091">
    <property type="entry name" value="PLDc_2"/>
    <property type="match status" value="1"/>
</dbReference>
<sequence>MVPKTTFSTEIGSCILFTASSIAVAYVLKKLKQYVQSREILGNSKSNATAQEDTEEERKNLIELMERRKPSALWNTAMFFPDFSASEKDSTTQQFLWYFGQATTSIRICIYNFSFPELEQVLSEQYERGLIVQFIVGHESTAAKLRLKCLPCGTLPKDPTLPATDKLMHHKFAIIDDEAVLTGSMNWTIEGILSNKENICVSTNPKHVQRYLEEFSHLLGICETAKTFY</sequence>
<evidence type="ECO:0000256" key="3">
    <source>
        <dbReference type="ARBA" id="ARBA00023098"/>
    </source>
</evidence>
<evidence type="ECO:0000256" key="6">
    <source>
        <dbReference type="ARBA" id="ARBA00043167"/>
    </source>
</evidence>
<dbReference type="Proteomes" id="UP001642540">
    <property type="component" value="Unassembled WGS sequence"/>
</dbReference>
<accession>A0ABP1QZS8</accession>
<evidence type="ECO:0000256" key="2">
    <source>
        <dbReference type="ARBA" id="ARBA00022963"/>
    </source>
</evidence>
<name>A0ABP1QZS8_9HEXA</name>
<evidence type="ECO:0000313" key="10">
    <source>
        <dbReference type="Proteomes" id="UP001642540"/>
    </source>
</evidence>
<reference evidence="9 10" key="1">
    <citation type="submission" date="2024-08" db="EMBL/GenBank/DDBJ databases">
        <authorList>
            <person name="Cucini C."/>
            <person name="Frati F."/>
        </authorList>
    </citation>
    <scope>NUCLEOTIDE SEQUENCE [LARGE SCALE GENOMIC DNA]</scope>
</reference>
<protein>
    <recommendedName>
        <fullName evidence="5">Mitochondrial cardiolipin hydrolase</fullName>
    </recommendedName>
    <alternativeName>
        <fullName evidence="6">Mitochondrial phospholipase</fullName>
    </alternativeName>
</protein>
<comment type="similarity">
    <text evidence="4">Belongs to the phospholipase D family. MitoPLD/Zucchini subfamily.</text>
</comment>